<keyword evidence="4" id="KW-0378">Hydrolase</keyword>
<evidence type="ECO:0000259" key="2">
    <source>
        <dbReference type="Pfam" id="PF02225"/>
    </source>
</evidence>
<feature type="domain" description="PA" evidence="2">
    <location>
        <begin position="141"/>
        <end position="233"/>
    </location>
</feature>
<name>A0A7W7MRT2_9ACTN</name>
<dbReference type="GO" id="GO:0008235">
    <property type="term" value="F:metalloexopeptidase activity"/>
    <property type="evidence" value="ECO:0007669"/>
    <property type="project" value="InterPro"/>
</dbReference>
<keyword evidence="1" id="KW-0732">Signal</keyword>
<dbReference type="PANTHER" id="PTHR12147">
    <property type="entry name" value="METALLOPEPTIDASE M28 FAMILY MEMBER"/>
    <property type="match status" value="1"/>
</dbReference>
<dbReference type="InterPro" id="IPR007484">
    <property type="entry name" value="Peptidase_M28"/>
</dbReference>
<accession>A0A7W7MRT2</accession>
<dbReference type="InterPro" id="IPR046450">
    <property type="entry name" value="PA_dom_sf"/>
</dbReference>
<evidence type="ECO:0000313" key="4">
    <source>
        <dbReference type="EMBL" id="MBB4763925.1"/>
    </source>
</evidence>
<evidence type="ECO:0000259" key="3">
    <source>
        <dbReference type="Pfam" id="PF04389"/>
    </source>
</evidence>
<dbReference type="SUPFAM" id="SSF53187">
    <property type="entry name" value="Zn-dependent exopeptidases"/>
    <property type="match status" value="1"/>
</dbReference>
<dbReference type="AlphaFoldDB" id="A0A7W7MRT2"/>
<feature type="domain" description="Peptidase M28" evidence="3">
    <location>
        <begin position="258"/>
        <end position="458"/>
    </location>
</feature>
<gene>
    <name evidence="4" type="ORF">BJ971_004481</name>
</gene>
<keyword evidence="4" id="KW-0121">Carboxypeptidase</keyword>
<dbReference type="InterPro" id="IPR045175">
    <property type="entry name" value="M28_fam"/>
</dbReference>
<evidence type="ECO:0000256" key="1">
    <source>
        <dbReference type="SAM" id="SignalP"/>
    </source>
</evidence>
<reference evidence="4 5" key="1">
    <citation type="submission" date="2020-08" db="EMBL/GenBank/DDBJ databases">
        <title>Sequencing the genomes of 1000 actinobacteria strains.</title>
        <authorList>
            <person name="Klenk H.-P."/>
        </authorList>
    </citation>
    <scope>NUCLEOTIDE SEQUENCE [LARGE SCALE GENOMIC DNA]</scope>
    <source>
        <strain evidence="4 5">DSM 43149</strain>
    </source>
</reference>
<dbReference type="GO" id="GO:0006508">
    <property type="term" value="P:proteolysis"/>
    <property type="evidence" value="ECO:0007669"/>
    <property type="project" value="InterPro"/>
</dbReference>
<organism evidence="4 5">
    <name type="scientific">Actinoplanes digitatis</name>
    <dbReference type="NCBI Taxonomy" id="1868"/>
    <lineage>
        <taxon>Bacteria</taxon>
        <taxon>Bacillati</taxon>
        <taxon>Actinomycetota</taxon>
        <taxon>Actinomycetes</taxon>
        <taxon>Micromonosporales</taxon>
        <taxon>Micromonosporaceae</taxon>
        <taxon>Actinoplanes</taxon>
    </lineage>
</organism>
<dbReference type="Pfam" id="PF02225">
    <property type="entry name" value="PA"/>
    <property type="match status" value="1"/>
</dbReference>
<dbReference type="Gene3D" id="3.50.30.30">
    <property type="match status" value="1"/>
</dbReference>
<feature type="chain" id="PRO_5030569252" evidence="1">
    <location>
        <begin position="32"/>
        <end position="536"/>
    </location>
</feature>
<dbReference type="Gene3D" id="3.40.630.10">
    <property type="entry name" value="Zn peptidases"/>
    <property type="match status" value="1"/>
</dbReference>
<dbReference type="EMBL" id="JACHNH010000001">
    <property type="protein sequence ID" value="MBB4763925.1"/>
    <property type="molecule type" value="Genomic_DNA"/>
</dbReference>
<dbReference type="RefSeq" id="WP_184995170.1">
    <property type="nucleotide sequence ID" value="NZ_BOMK01000024.1"/>
</dbReference>
<feature type="signal peptide" evidence="1">
    <location>
        <begin position="1"/>
        <end position="31"/>
    </location>
</feature>
<sequence length="536" mass="54808">MVSRSLRRRLGGIAAAAVLLGAFVVAGPAQATSSGNGVRQLTKAVTLGGVLRHLTALQVIASHNGGNRGSGLPGFDASADYVATLMRLAGYRVTRQPFQFNFCEDTASSFAQNAPAPITYVDQQDYDVMTCSGGGTATGAVVPVDLQLTTPNASTSGCEAADFAGVAGNIALLQRGTCPFGQKVANAEAAGAIGAIVMNQGNTTGADRQDLFLGTLGTPVGIPAISISYPQGVAFAGTPGLNVTVSAETIAEVRNTENVIAESRYGNPDEVVMVGAHLDSVPGGAGINDNGSGSAGILEVALQMRNFKTKNKVRFAWWGAEEANLVGSTFYVNGLSAEEHAKIALYLNFDMIGSPNYQFGVYDGDNSAGEGAGPGPAGSAQIEAVFEAYFASQHQATAASDFTGRSDYGPFIATGIPAGGLFTGAEVDKTAADVALWGGIAGQPYDPCYHDPCDSLTPERNGADAAVYAQLRRVYHLFGNVNTFAIDKNADAVATAVATFAHDTSSIPPRAPVAAALAAAAAAPAPAQTAQGDWIG</sequence>
<protein>
    <submittedName>
        <fullName evidence="4">Zn-dependent M28 family amino/carboxypeptidase</fullName>
    </submittedName>
</protein>
<comment type="caution">
    <text evidence="4">The sequence shown here is derived from an EMBL/GenBank/DDBJ whole genome shotgun (WGS) entry which is preliminary data.</text>
</comment>
<keyword evidence="5" id="KW-1185">Reference proteome</keyword>
<keyword evidence="4" id="KW-0645">Protease</keyword>
<proteinExistence type="predicted"/>
<dbReference type="Pfam" id="PF04389">
    <property type="entry name" value="Peptidase_M28"/>
    <property type="match status" value="1"/>
</dbReference>
<dbReference type="PANTHER" id="PTHR12147:SF26">
    <property type="entry name" value="PEPTIDASE M28 DOMAIN-CONTAINING PROTEIN"/>
    <property type="match status" value="1"/>
</dbReference>
<dbReference type="GO" id="GO:0004180">
    <property type="term" value="F:carboxypeptidase activity"/>
    <property type="evidence" value="ECO:0007669"/>
    <property type="project" value="UniProtKB-KW"/>
</dbReference>
<dbReference type="Proteomes" id="UP000578112">
    <property type="component" value="Unassembled WGS sequence"/>
</dbReference>
<evidence type="ECO:0000313" key="5">
    <source>
        <dbReference type="Proteomes" id="UP000578112"/>
    </source>
</evidence>
<dbReference type="SUPFAM" id="SSF52025">
    <property type="entry name" value="PA domain"/>
    <property type="match status" value="1"/>
</dbReference>
<dbReference type="InterPro" id="IPR003137">
    <property type="entry name" value="PA_domain"/>
</dbReference>